<reference evidence="1 2" key="1">
    <citation type="submission" date="2017-12" db="EMBL/GenBank/DDBJ databases">
        <title>Anaerobic carbon monoxide metabolism by Pleomorphomonas carboxyditropha sp. nov., a new mesophilic hydrogenogenic carboxidotroph.</title>
        <authorList>
            <person name="Esquivel-Elizondo S."/>
            <person name="Krajmalnik-Brown R."/>
        </authorList>
    </citation>
    <scope>NUCLEOTIDE SEQUENCE [LARGE SCALE GENOMIC DNA]</scope>
    <source>
        <strain evidence="1 2">R5-392</strain>
    </source>
</reference>
<organism evidence="1 2">
    <name type="scientific">Pleomorphomonas diazotrophica</name>
    <dbReference type="NCBI Taxonomy" id="1166257"/>
    <lineage>
        <taxon>Bacteria</taxon>
        <taxon>Pseudomonadati</taxon>
        <taxon>Pseudomonadota</taxon>
        <taxon>Alphaproteobacteria</taxon>
        <taxon>Hyphomicrobiales</taxon>
        <taxon>Pleomorphomonadaceae</taxon>
        <taxon>Pleomorphomonas</taxon>
    </lineage>
</organism>
<sequence length="273" mass="31027">MEFDEARAVFIEGASALLRDAGLLNKAISTLPRHLIFGFAVRVYAQHVFDPSAPELTLTRLQKLSGDHGGISAGRVSAQVHLLRKLNLLTTRPASDRRQRILEPTEKMLIEDHRWLMSRFEPLGPLGLFHLTEEERTTPEFALAFRVAWTTRTDQIAAFIERYPSIAFFFMRDGGYSMLLELLREWQKTGSTRVAFDVMATASAFSVSKSQIWNLLHGAQALGLISAEAPAWRSIILKEKLLADFDVWFNDIMQGFAIMATRARVLWLDHRQK</sequence>
<evidence type="ECO:0000313" key="1">
    <source>
        <dbReference type="EMBL" id="PKR89858.1"/>
    </source>
</evidence>
<gene>
    <name evidence="1" type="ORF">CXZ10_08170</name>
</gene>
<keyword evidence="2" id="KW-1185">Reference proteome</keyword>
<accession>A0A1I4UT23</accession>
<proteinExistence type="predicted"/>
<comment type="caution">
    <text evidence="1">The sequence shown here is derived from an EMBL/GenBank/DDBJ whole genome shotgun (WGS) entry which is preliminary data.</text>
</comment>
<dbReference type="AlphaFoldDB" id="A0A1I4UT23"/>
<dbReference type="Proteomes" id="UP000233491">
    <property type="component" value="Unassembled WGS sequence"/>
</dbReference>
<dbReference type="EMBL" id="PJNW01000004">
    <property type="protein sequence ID" value="PKR89858.1"/>
    <property type="molecule type" value="Genomic_DNA"/>
</dbReference>
<evidence type="ECO:0000313" key="2">
    <source>
        <dbReference type="Proteomes" id="UP000233491"/>
    </source>
</evidence>
<name>A0A1I4UT23_9HYPH</name>
<protein>
    <submittedName>
        <fullName evidence="1">Uncharacterized protein</fullName>
    </submittedName>
</protein>